<gene>
    <name evidence="8" type="ORF">FisN_14Hh283</name>
</gene>
<dbReference type="Proteomes" id="UP000198406">
    <property type="component" value="Unassembled WGS sequence"/>
</dbReference>
<name>A0A1Z5KB80_FISSO</name>
<keyword evidence="3 6" id="KW-0812">Transmembrane</keyword>
<dbReference type="PANTHER" id="PTHR33452:SF1">
    <property type="entry name" value="INNER MEMBRANE PROTEIN YPHA-RELATED"/>
    <property type="match status" value="1"/>
</dbReference>
<feature type="transmembrane region" description="Helical" evidence="6">
    <location>
        <begin position="150"/>
        <end position="169"/>
    </location>
</feature>
<keyword evidence="7" id="KW-0732">Signal</keyword>
<dbReference type="InterPro" id="IPR051907">
    <property type="entry name" value="DoxX-like_oxidoreductase"/>
</dbReference>
<evidence type="ECO:0000256" key="3">
    <source>
        <dbReference type="ARBA" id="ARBA00022692"/>
    </source>
</evidence>
<feature type="chain" id="PRO_5012825858" description="DoxX family protein" evidence="7">
    <location>
        <begin position="27"/>
        <end position="224"/>
    </location>
</feature>
<sequence length="224" mass="24664">MQLLSRQSLLLSLSTVVWLITGQTQAFAPQWQRPRSTTIPRMAPKETTWDRITGPKLFKTVTNWQGIHAVPLVPLRILTGLLMIHHGSEGGTLPANAGTAEFQGFVDFVVRPYFGFLPGPSEVWAALHDYVEFGGGILLALGFLTRPAALSLLITMMGAVYFHLSATGAQGFPLGHVPNFSYDFEEPTLYALIFLLFWFNGAGPLSIDSIVYQQISQEENASEP</sequence>
<dbReference type="AlphaFoldDB" id="A0A1Z5KB80"/>
<evidence type="ECO:0000313" key="8">
    <source>
        <dbReference type="EMBL" id="GAX23540.1"/>
    </source>
</evidence>
<reference evidence="8 9" key="1">
    <citation type="journal article" date="2015" name="Plant Cell">
        <title>Oil accumulation by the oleaginous diatom Fistulifera solaris as revealed by the genome and transcriptome.</title>
        <authorList>
            <person name="Tanaka T."/>
            <person name="Maeda Y."/>
            <person name="Veluchamy A."/>
            <person name="Tanaka M."/>
            <person name="Abida H."/>
            <person name="Marechal E."/>
            <person name="Bowler C."/>
            <person name="Muto M."/>
            <person name="Sunaga Y."/>
            <person name="Tanaka M."/>
            <person name="Yoshino T."/>
            <person name="Taniguchi T."/>
            <person name="Fukuda Y."/>
            <person name="Nemoto M."/>
            <person name="Matsumoto M."/>
            <person name="Wong P.S."/>
            <person name="Aburatani S."/>
            <person name="Fujibuchi W."/>
        </authorList>
    </citation>
    <scope>NUCLEOTIDE SEQUENCE [LARGE SCALE GENOMIC DNA]</scope>
    <source>
        <strain evidence="8 9">JPCC DA0580</strain>
    </source>
</reference>
<accession>A0A1Z5KB80</accession>
<evidence type="ECO:0000256" key="4">
    <source>
        <dbReference type="ARBA" id="ARBA00022989"/>
    </source>
</evidence>
<feature type="transmembrane region" description="Helical" evidence="6">
    <location>
        <begin position="189"/>
        <end position="207"/>
    </location>
</feature>
<dbReference type="EMBL" id="BDSP01000202">
    <property type="protein sequence ID" value="GAX23540.1"/>
    <property type="molecule type" value="Genomic_DNA"/>
</dbReference>
<proteinExistence type="predicted"/>
<dbReference type="PANTHER" id="PTHR33452">
    <property type="entry name" value="OXIDOREDUCTASE CATD-RELATED"/>
    <property type="match status" value="1"/>
</dbReference>
<dbReference type="InParanoid" id="A0A1Z5KB80"/>
<evidence type="ECO:0000313" key="9">
    <source>
        <dbReference type="Proteomes" id="UP000198406"/>
    </source>
</evidence>
<evidence type="ECO:0000256" key="1">
    <source>
        <dbReference type="ARBA" id="ARBA00004651"/>
    </source>
</evidence>
<feature type="transmembrane region" description="Helical" evidence="6">
    <location>
        <begin position="123"/>
        <end position="143"/>
    </location>
</feature>
<dbReference type="InterPro" id="IPR032808">
    <property type="entry name" value="DoxX"/>
</dbReference>
<evidence type="ECO:0000256" key="5">
    <source>
        <dbReference type="ARBA" id="ARBA00023136"/>
    </source>
</evidence>
<protein>
    <recommendedName>
        <fullName evidence="10">DoxX family protein</fullName>
    </recommendedName>
</protein>
<evidence type="ECO:0000256" key="2">
    <source>
        <dbReference type="ARBA" id="ARBA00022475"/>
    </source>
</evidence>
<dbReference type="OrthoDB" id="37257at2759"/>
<keyword evidence="9" id="KW-1185">Reference proteome</keyword>
<dbReference type="GO" id="GO:0005886">
    <property type="term" value="C:plasma membrane"/>
    <property type="evidence" value="ECO:0007669"/>
    <property type="project" value="UniProtKB-SubCell"/>
</dbReference>
<dbReference type="Pfam" id="PF07681">
    <property type="entry name" value="DoxX"/>
    <property type="match status" value="1"/>
</dbReference>
<keyword evidence="4 6" id="KW-1133">Transmembrane helix</keyword>
<evidence type="ECO:0000256" key="7">
    <source>
        <dbReference type="SAM" id="SignalP"/>
    </source>
</evidence>
<organism evidence="8 9">
    <name type="scientific">Fistulifera solaris</name>
    <name type="common">Oleaginous diatom</name>
    <dbReference type="NCBI Taxonomy" id="1519565"/>
    <lineage>
        <taxon>Eukaryota</taxon>
        <taxon>Sar</taxon>
        <taxon>Stramenopiles</taxon>
        <taxon>Ochrophyta</taxon>
        <taxon>Bacillariophyta</taxon>
        <taxon>Bacillariophyceae</taxon>
        <taxon>Bacillariophycidae</taxon>
        <taxon>Naviculales</taxon>
        <taxon>Naviculaceae</taxon>
        <taxon>Fistulifera</taxon>
    </lineage>
</organism>
<comment type="caution">
    <text evidence="8">The sequence shown here is derived from an EMBL/GenBank/DDBJ whole genome shotgun (WGS) entry which is preliminary data.</text>
</comment>
<evidence type="ECO:0008006" key="10">
    <source>
        <dbReference type="Google" id="ProtNLM"/>
    </source>
</evidence>
<keyword evidence="2" id="KW-1003">Cell membrane</keyword>
<feature type="signal peptide" evidence="7">
    <location>
        <begin position="1"/>
        <end position="26"/>
    </location>
</feature>
<evidence type="ECO:0000256" key="6">
    <source>
        <dbReference type="SAM" id="Phobius"/>
    </source>
</evidence>
<comment type="subcellular location">
    <subcellularLocation>
        <location evidence="1">Cell membrane</location>
        <topology evidence="1">Multi-pass membrane protein</topology>
    </subcellularLocation>
</comment>
<keyword evidence="5 6" id="KW-0472">Membrane</keyword>